<keyword evidence="1" id="KW-0812">Transmembrane</keyword>
<organism evidence="2 3">
    <name type="scientific">Tahibacter amnicola</name>
    <dbReference type="NCBI Taxonomy" id="2976241"/>
    <lineage>
        <taxon>Bacteria</taxon>
        <taxon>Pseudomonadati</taxon>
        <taxon>Pseudomonadota</taxon>
        <taxon>Gammaproteobacteria</taxon>
        <taxon>Lysobacterales</taxon>
        <taxon>Rhodanobacteraceae</taxon>
        <taxon>Tahibacter</taxon>
    </lineage>
</organism>
<evidence type="ECO:0000313" key="3">
    <source>
        <dbReference type="Proteomes" id="UP001064632"/>
    </source>
</evidence>
<evidence type="ECO:0000256" key="1">
    <source>
        <dbReference type="SAM" id="Phobius"/>
    </source>
</evidence>
<dbReference type="EMBL" id="CP104694">
    <property type="protein sequence ID" value="UXI66889.1"/>
    <property type="molecule type" value="Genomic_DNA"/>
</dbReference>
<feature type="transmembrane region" description="Helical" evidence="1">
    <location>
        <begin position="80"/>
        <end position="105"/>
    </location>
</feature>
<keyword evidence="3" id="KW-1185">Reference proteome</keyword>
<keyword evidence="1" id="KW-1133">Transmembrane helix</keyword>
<sequence>MRFTVWRFWTFVGLETCRLLGWMGMLAIVLSTRHWELWEGPGILVMVKRVVFVMGFPYSLAGYLQAGSLNLFPAAEQEAVSIVISNSVLWLVCTAIVGLALRWYFRPGRK</sequence>
<proteinExistence type="predicted"/>
<dbReference type="Proteomes" id="UP001064632">
    <property type="component" value="Chromosome"/>
</dbReference>
<protein>
    <submittedName>
        <fullName evidence="2">Uncharacterized protein</fullName>
    </submittedName>
</protein>
<reference evidence="2" key="1">
    <citation type="submission" date="2022-09" db="EMBL/GenBank/DDBJ databases">
        <title>Tahibacter sp. nov., isolated from a fresh water.</title>
        <authorList>
            <person name="Baek J.H."/>
            <person name="Lee J.K."/>
            <person name="Kim J.M."/>
            <person name="Jeon C.O."/>
        </authorList>
    </citation>
    <scope>NUCLEOTIDE SEQUENCE</scope>
    <source>
        <strain evidence="2">W38</strain>
    </source>
</reference>
<name>A0ABY6BA12_9GAMM</name>
<accession>A0ABY6BA12</accession>
<evidence type="ECO:0000313" key="2">
    <source>
        <dbReference type="EMBL" id="UXI66889.1"/>
    </source>
</evidence>
<gene>
    <name evidence="2" type="ORF">N4264_19330</name>
</gene>
<keyword evidence="1" id="KW-0472">Membrane</keyword>
<dbReference type="RefSeq" id="WP_261693869.1">
    <property type="nucleotide sequence ID" value="NZ_CP104694.1"/>
</dbReference>